<sequence>MEEMQERVIAQRSQFMELMQNMAIRQEELKAIVHRPIEQNPFGEDDNENNENPHPPHPPPSHPPTPRNGGNPPPSSPPPPPSTPSHVGNVCIKNPTEQVMAHPRRTMQIPVQEDDQYEDYYSNAEENVADEKFRMLEERLRAMENQNVMGMDFNDMGLIPWLRIPKKFKFDRLKKKVVEEVDVITIPVPPKKPTVRITLLGPVPYSSDKGVP</sequence>
<dbReference type="Proteomes" id="UP001058974">
    <property type="component" value="Chromosome 1"/>
</dbReference>
<dbReference type="EMBL" id="JAMSHJ010000001">
    <property type="protein sequence ID" value="KAI5445191.1"/>
    <property type="molecule type" value="Genomic_DNA"/>
</dbReference>
<proteinExistence type="predicted"/>
<dbReference type="AlphaFoldDB" id="A0A9D5BKG4"/>
<name>A0A9D5BKG4_PEA</name>
<protein>
    <submittedName>
        <fullName evidence="2">Uncharacterized protein</fullName>
    </submittedName>
</protein>
<comment type="caution">
    <text evidence="2">The sequence shown here is derived from an EMBL/GenBank/DDBJ whole genome shotgun (WGS) entry which is preliminary data.</text>
</comment>
<dbReference type="Gramene" id="Psat01G0344500-T1">
    <property type="protein sequence ID" value="KAI5445191.1"/>
    <property type="gene ID" value="KIW84_013445"/>
</dbReference>
<reference evidence="2 3" key="1">
    <citation type="journal article" date="2022" name="Nat. Genet.">
        <title>Improved pea reference genome and pan-genome highlight genomic features and evolutionary characteristics.</title>
        <authorList>
            <person name="Yang T."/>
            <person name="Liu R."/>
            <person name="Luo Y."/>
            <person name="Hu S."/>
            <person name="Wang D."/>
            <person name="Wang C."/>
            <person name="Pandey M.K."/>
            <person name="Ge S."/>
            <person name="Xu Q."/>
            <person name="Li N."/>
            <person name="Li G."/>
            <person name="Huang Y."/>
            <person name="Saxena R.K."/>
            <person name="Ji Y."/>
            <person name="Li M."/>
            <person name="Yan X."/>
            <person name="He Y."/>
            <person name="Liu Y."/>
            <person name="Wang X."/>
            <person name="Xiang C."/>
            <person name="Varshney R.K."/>
            <person name="Ding H."/>
            <person name="Gao S."/>
            <person name="Zong X."/>
        </authorList>
    </citation>
    <scope>NUCLEOTIDE SEQUENCE [LARGE SCALE GENOMIC DNA]</scope>
    <source>
        <strain evidence="2 3">cv. Zhongwan 6</strain>
    </source>
</reference>
<evidence type="ECO:0000313" key="3">
    <source>
        <dbReference type="Proteomes" id="UP001058974"/>
    </source>
</evidence>
<keyword evidence="3" id="KW-1185">Reference proteome</keyword>
<evidence type="ECO:0000256" key="1">
    <source>
        <dbReference type="SAM" id="MobiDB-lite"/>
    </source>
</evidence>
<gene>
    <name evidence="2" type="ORF">KIW84_013445</name>
</gene>
<evidence type="ECO:0000313" key="2">
    <source>
        <dbReference type="EMBL" id="KAI5445191.1"/>
    </source>
</evidence>
<organism evidence="2 3">
    <name type="scientific">Pisum sativum</name>
    <name type="common">Garden pea</name>
    <name type="synonym">Lathyrus oleraceus</name>
    <dbReference type="NCBI Taxonomy" id="3888"/>
    <lineage>
        <taxon>Eukaryota</taxon>
        <taxon>Viridiplantae</taxon>
        <taxon>Streptophyta</taxon>
        <taxon>Embryophyta</taxon>
        <taxon>Tracheophyta</taxon>
        <taxon>Spermatophyta</taxon>
        <taxon>Magnoliopsida</taxon>
        <taxon>eudicotyledons</taxon>
        <taxon>Gunneridae</taxon>
        <taxon>Pentapetalae</taxon>
        <taxon>rosids</taxon>
        <taxon>fabids</taxon>
        <taxon>Fabales</taxon>
        <taxon>Fabaceae</taxon>
        <taxon>Papilionoideae</taxon>
        <taxon>50 kb inversion clade</taxon>
        <taxon>NPAAA clade</taxon>
        <taxon>Hologalegina</taxon>
        <taxon>IRL clade</taxon>
        <taxon>Fabeae</taxon>
        <taxon>Lathyrus</taxon>
    </lineage>
</organism>
<feature type="region of interest" description="Disordered" evidence="1">
    <location>
        <begin position="34"/>
        <end position="90"/>
    </location>
</feature>
<feature type="compositionally biased region" description="Pro residues" evidence="1">
    <location>
        <begin position="53"/>
        <end position="83"/>
    </location>
</feature>
<accession>A0A9D5BKG4</accession>